<feature type="region of interest" description="Disordered" evidence="1">
    <location>
        <begin position="32"/>
        <end position="56"/>
    </location>
</feature>
<gene>
    <name evidence="2" type="ORF">ACFS7Y_01220</name>
</gene>
<accession>A0ABW6BD62</accession>
<sequence length="56" mass="6240">MRKKYIAPIITMEILFLESGIVTGSSVIKPGNPDAPFTPELDNWESNGSDFRDIDI</sequence>
<reference evidence="3" key="1">
    <citation type="journal article" date="2019" name="Int. J. Syst. Evol. Microbiol.">
        <title>The Global Catalogue of Microorganisms (GCM) 10K type strain sequencing project: providing services to taxonomists for standard genome sequencing and annotation.</title>
        <authorList>
            <consortium name="The Broad Institute Genomics Platform"/>
            <consortium name="The Broad Institute Genome Sequencing Center for Infectious Disease"/>
            <person name="Wu L."/>
            <person name="Ma J."/>
        </authorList>
    </citation>
    <scope>NUCLEOTIDE SEQUENCE [LARGE SCALE GENOMIC DNA]</scope>
    <source>
        <strain evidence="3">KCTC 22814</strain>
    </source>
</reference>
<organism evidence="2 3">
    <name type="scientific">Sphingobacterium bambusae</name>
    <dbReference type="NCBI Taxonomy" id="662858"/>
    <lineage>
        <taxon>Bacteria</taxon>
        <taxon>Pseudomonadati</taxon>
        <taxon>Bacteroidota</taxon>
        <taxon>Sphingobacteriia</taxon>
        <taxon>Sphingobacteriales</taxon>
        <taxon>Sphingobacteriaceae</taxon>
        <taxon>Sphingobacterium</taxon>
    </lineage>
</organism>
<evidence type="ECO:0000313" key="3">
    <source>
        <dbReference type="Proteomes" id="UP001597525"/>
    </source>
</evidence>
<name>A0ABW6BD62_9SPHI</name>
<evidence type="ECO:0000313" key="2">
    <source>
        <dbReference type="EMBL" id="MFD2965984.1"/>
    </source>
</evidence>
<proteinExistence type="predicted"/>
<dbReference type="Proteomes" id="UP001597525">
    <property type="component" value="Unassembled WGS sequence"/>
</dbReference>
<keyword evidence="3" id="KW-1185">Reference proteome</keyword>
<protein>
    <submittedName>
        <fullName evidence="2">Uncharacterized protein</fullName>
    </submittedName>
</protein>
<evidence type="ECO:0000256" key="1">
    <source>
        <dbReference type="SAM" id="MobiDB-lite"/>
    </source>
</evidence>
<comment type="caution">
    <text evidence="2">The sequence shown here is derived from an EMBL/GenBank/DDBJ whole genome shotgun (WGS) entry which is preliminary data.</text>
</comment>
<dbReference type="RefSeq" id="WP_320183778.1">
    <property type="nucleotide sequence ID" value="NZ_CP138332.1"/>
</dbReference>
<dbReference type="EMBL" id="JBHUPB010000003">
    <property type="protein sequence ID" value="MFD2965984.1"/>
    <property type="molecule type" value="Genomic_DNA"/>
</dbReference>